<comment type="caution">
    <text evidence="2">The sequence shown here is derived from an EMBL/GenBank/DDBJ whole genome shotgun (WGS) entry which is preliminary data.</text>
</comment>
<feature type="region of interest" description="Disordered" evidence="1">
    <location>
        <begin position="1"/>
        <end position="20"/>
    </location>
</feature>
<sequence length="59" mass="6738">MGRGTAARRGITPTTTIRLDPADIERARAQAEHRGLKYQTYLKMLIHEALQREEKKMAS</sequence>
<gene>
    <name evidence="2" type="ORF">D0Y96_04865</name>
</gene>
<dbReference type="OrthoDB" id="129572at2"/>
<dbReference type="EMBL" id="QVQT01000002">
    <property type="protein sequence ID" value="RFU17946.1"/>
    <property type="molecule type" value="Genomic_DNA"/>
</dbReference>
<protein>
    <recommendedName>
        <fullName evidence="4">Antitoxin</fullName>
    </recommendedName>
</protein>
<accession>A0A372ISQ8</accession>
<evidence type="ECO:0008006" key="4">
    <source>
        <dbReference type="Google" id="ProtNLM"/>
    </source>
</evidence>
<evidence type="ECO:0000313" key="3">
    <source>
        <dbReference type="Proteomes" id="UP000264702"/>
    </source>
</evidence>
<dbReference type="AlphaFoldDB" id="A0A372ISQ8"/>
<dbReference type="Proteomes" id="UP000264702">
    <property type="component" value="Unassembled WGS sequence"/>
</dbReference>
<evidence type="ECO:0000256" key="1">
    <source>
        <dbReference type="SAM" id="MobiDB-lite"/>
    </source>
</evidence>
<evidence type="ECO:0000313" key="2">
    <source>
        <dbReference type="EMBL" id="RFU17946.1"/>
    </source>
</evidence>
<proteinExistence type="predicted"/>
<organism evidence="2 3">
    <name type="scientific">Paracidobacterium acidisoli</name>
    <dbReference type="NCBI Taxonomy" id="2303751"/>
    <lineage>
        <taxon>Bacteria</taxon>
        <taxon>Pseudomonadati</taxon>
        <taxon>Acidobacteriota</taxon>
        <taxon>Terriglobia</taxon>
        <taxon>Terriglobales</taxon>
        <taxon>Acidobacteriaceae</taxon>
        <taxon>Paracidobacterium</taxon>
    </lineage>
</organism>
<keyword evidence="3" id="KW-1185">Reference proteome</keyword>
<reference evidence="2 3" key="1">
    <citation type="submission" date="2018-08" db="EMBL/GenBank/DDBJ databases">
        <title>Acidipila sp. 4G-K13, an acidobacterium isolated from forest soil.</title>
        <authorList>
            <person name="Gao Z.-H."/>
            <person name="Qiu L.-H."/>
        </authorList>
    </citation>
    <scope>NUCLEOTIDE SEQUENCE [LARGE SCALE GENOMIC DNA]</scope>
    <source>
        <strain evidence="2 3">4G-K13</strain>
    </source>
</reference>
<name>A0A372ISQ8_9BACT</name>